<dbReference type="EMBL" id="CAMPGE010004989">
    <property type="protein sequence ID" value="CAI2363839.1"/>
    <property type="molecule type" value="Genomic_DNA"/>
</dbReference>
<dbReference type="Pfam" id="PF02765">
    <property type="entry name" value="POT1"/>
    <property type="match status" value="1"/>
</dbReference>
<evidence type="ECO:0000256" key="2">
    <source>
        <dbReference type="ARBA" id="ARBA00022454"/>
    </source>
</evidence>
<evidence type="ECO:0000256" key="3">
    <source>
        <dbReference type="ARBA" id="ARBA00022895"/>
    </source>
</evidence>
<dbReference type="AlphaFoldDB" id="A0AAD1X7L2"/>
<name>A0AAD1X7L2_EUPCR</name>
<keyword evidence="4" id="KW-0238">DNA-binding</keyword>
<evidence type="ECO:0000313" key="7">
    <source>
        <dbReference type="EMBL" id="CAI2363839.1"/>
    </source>
</evidence>
<sequence>MDLGAAKEYTNLKGTVPTKKYNLAGVVIDATQPYKTSKNLIVTMKIVDPSISCILDTDPDADMDAEIDEEKAIKETNKMFRSISIFNQNQKDEMPIVKNVGDIILIKECKCAKFKGQEQFNINLHWHSEFMLFSSKELTDDEIRLNPEAQFFPYQMKMQSNIEFRLTSEEKNLIRELRIWSNTVFNPMFVYPDTMFDACAEVATQNRECDLHCKILEITSNNDLFAEVCVNDTSGCKLFFKITKKQLHQWDIQEGNFVRIRSIVIVKGTSNYIELTKNSHFLKFRKDSIVAKSLESKMKDDEMIRDLISSPFEEVILEHPITVSRTSDKYSTLHLVSLHDLFHNPESKFYAYEYSNYYDEYDLHNQSKFLRLRFNVLRTLPGEVEEIVQMYCEKCHHCASLKTKNDPSTFYSCSNCLDSTSTRLIYQMQFLIQDDSTSEKALGDQSQVLSQEKQFHRVLFYSHNMSSEQSGIFGGIQPSNLYNNTKDLESIRKYLILISKYNIYVEGIVELVYQRRTNPILMLIDCRLQSGYMNS</sequence>
<accession>A0AAD1X7L2</accession>
<evidence type="ECO:0000259" key="5">
    <source>
        <dbReference type="Pfam" id="PF02765"/>
    </source>
</evidence>
<comment type="caution">
    <text evidence="7">The sequence shown here is derived from an EMBL/GenBank/DDBJ whole genome shotgun (WGS) entry which is preliminary data.</text>
</comment>
<dbReference type="Pfam" id="PF22236">
    <property type="entry name" value="TEBP_OB2-like"/>
    <property type="match status" value="1"/>
</dbReference>
<dbReference type="Gene3D" id="2.40.50.140">
    <property type="entry name" value="Nucleic acid-binding proteins"/>
    <property type="match status" value="3"/>
</dbReference>
<dbReference type="GO" id="GO:0000783">
    <property type="term" value="C:nuclear telomere cap complex"/>
    <property type="evidence" value="ECO:0007669"/>
    <property type="project" value="TreeGrafter"/>
</dbReference>
<dbReference type="PANTHER" id="PTHR14513">
    <property type="entry name" value="PROTECTION OF TELOMERES 1"/>
    <property type="match status" value="1"/>
</dbReference>
<dbReference type="GO" id="GO:0010521">
    <property type="term" value="F:telomerase inhibitor activity"/>
    <property type="evidence" value="ECO:0007669"/>
    <property type="project" value="TreeGrafter"/>
</dbReference>
<dbReference type="InterPro" id="IPR028389">
    <property type="entry name" value="POT1"/>
</dbReference>
<dbReference type="InterPro" id="IPR053979">
    <property type="entry name" value="TEBP-like_OB2"/>
</dbReference>
<dbReference type="GO" id="GO:0098505">
    <property type="term" value="F:G-rich strand telomeric DNA binding"/>
    <property type="evidence" value="ECO:0007669"/>
    <property type="project" value="TreeGrafter"/>
</dbReference>
<reference evidence="7" key="1">
    <citation type="submission" date="2023-07" db="EMBL/GenBank/DDBJ databases">
        <authorList>
            <consortium name="AG Swart"/>
            <person name="Singh M."/>
            <person name="Singh A."/>
            <person name="Seah K."/>
            <person name="Emmerich C."/>
        </authorList>
    </citation>
    <scope>NUCLEOTIDE SEQUENCE</scope>
    <source>
        <strain evidence="7">DP1</strain>
    </source>
</reference>
<keyword evidence="3" id="KW-0779">Telomere</keyword>
<dbReference type="GO" id="GO:0016233">
    <property type="term" value="P:telomere capping"/>
    <property type="evidence" value="ECO:0007669"/>
    <property type="project" value="TreeGrafter"/>
</dbReference>
<dbReference type="Proteomes" id="UP001295684">
    <property type="component" value="Unassembled WGS sequence"/>
</dbReference>
<gene>
    <name evidence="7" type="ORF">ECRASSUSDP1_LOCUS5179</name>
</gene>
<keyword evidence="8" id="KW-1185">Reference proteome</keyword>
<comment type="subcellular location">
    <subcellularLocation>
        <location evidence="1">Chromosome</location>
        <location evidence="1">Telomere</location>
    </subcellularLocation>
</comment>
<dbReference type="GO" id="GO:0032210">
    <property type="term" value="P:regulation of telomere maintenance via telomerase"/>
    <property type="evidence" value="ECO:0007669"/>
    <property type="project" value="TreeGrafter"/>
</dbReference>
<keyword evidence="2" id="KW-0158">Chromosome</keyword>
<proteinExistence type="predicted"/>
<organism evidence="7 8">
    <name type="scientific">Euplotes crassus</name>
    <dbReference type="NCBI Taxonomy" id="5936"/>
    <lineage>
        <taxon>Eukaryota</taxon>
        <taxon>Sar</taxon>
        <taxon>Alveolata</taxon>
        <taxon>Ciliophora</taxon>
        <taxon>Intramacronucleata</taxon>
        <taxon>Spirotrichea</taxon>
        <taxon>Hypotrichia</taxon>
        <taxon>Euplotida</taxon>
        <taxon>Euplotidae</taxon>
        <taxon>Moneuplotes</taxon>
    </lineage>
</organism>
<dbReference type="PANTHER" id="PTHR14513:SF0">
    <property type="entry name" value="PROTECTION OF TELOMERES PROTEIN 1"/>
    <property type="match status" value="1"/>
</dbReference>
<dbReference type="InterPro" id="IPR012340">
    <property type="entry name" value="NA-bd_OB-fold"/>
</dbReference>
<feature type="domain" description="Telomere end-binding protein alpha subunit-like OB2" evidence="6">
    <location>
        <begin position="203"/>
        <end position="295"/>
    </location>
</feature>
<evidence type="ECO:0000256" key="4">
    <source>
        <dbReference type="ARBA" id="ARBA00023125"/>
    </source>
</evidence>
<feature type="domain" description="Telomeric single stranded DNA binding POT1/Cdc13" evidence="5">
    <location>
        <begin position="16"/>
        <end position="181"/>
    </location>
</feature>
<evidence type="ECO:0000259" key="6">
    <source>
        <dbReference type="Pfam" id="PF22236"/>
    </source>
</evidence>
<dbReference type="InterPro" id="IPR011564">
    <property type="entry name" value="Telomer_end-bd_POT1/Cdc13"/>
</dbReference>
<dbReference type="SUPFAM" id="SSF50249">
    <property type="entry name" value="Nucleic acid-binding proteins"/>
    <property type="match status" value="3"/>
</dbReference>
<evidence type="ECO:0000313" key="8">
    <source>
        <dbReference type="Proteomes" id="UP001295684"/>
    </source>
</evidence>
<protein>
    <submittedName>
        <fullName evidence="7">Uncharacterized protein</fullName>
    </submittedName>
</protein>
<evidence type="ECO:0000256" key="1">
    <source>
        <dbReference type="ARBA" id="ARBA00004574"/>
    </source>
</evidence>